<dbReference type="EMBL" id="CP028130">
    <property type="protein sequence ID" value="AZZ54974.1"/>
    <property type="molecule type" value="Genomic_DNA"/>
</dbReference>
<dbReference type="InterPro" id="IPR014016">
    <property type="entry name" value="UvrD-like_ATP-bd"/>
</dbReference>
<dbReference type="InterPro" id="IPR027417">
    <property type="entry name" value="P-loop_NTPase"/>
</dbReference>
<dbReference type="PANTHER" id="PTHR11070">
    <property type="entry name" value="UVRD / RECB / PCRA DNA HELICASE FAMILY MEMBER"/>
    <property type="match status" value="1"/>
</dbReference>
<gene>
    <name evidence="6" type="ORF">C7V51_03050</name>
</gene>
<evidence type="ECO:0000259" key="5">
    <source>
        <dbReference type="Pfam" id="PF00580"/>
    </source>
</evidence>
<proteinExistence type="predicted"/>
<dbReference type="PANTHER" id="PTHR11070:SF30">
    <property type="entry name" value="F-BOX DNA HELICASE 1"/>
    <property type="match status" value="1"/>
</dbReference>
<keyword evidence="3 6" id="KW-0347">Helicase</keyword>
<evidence type="ECO:0000256" key="1">
    <source>
        <dbReference type="ARBA" id="ARBA00022741"/>
    </source>
</evidence>
<dbReference type="GO" id="GO:0016787">
    <property type="term" value="F:hydrolase activity"/>
    <property type="evidence" value="ECO:0007669"/>
    <property type="project" value="UniProtKB-KW"/>
</dbReference>
<organism evidence="6 7">
    <name type="scientific">Rathayibacter iranicus</name>
    <dbReference type="NCBI Taxonomy" id="59737"/>
    <lineage>
        <taxon>Bacteria</taxon>
        <taxon>Bacillati</taxon>
        <taxon>Actinomycetota</taxon>
        <taxon>Actinomycetes</taxon>
        <taxon>Micrococcales</taxon>
        <taxon>Microbacteriaceae</taxon>
        <taxon>Rathayibacter</taxon>
    </lineage>
</organism>
<dbReference type="GO" id="GO:0043138">
    <property type="term" value="F:3'-5' DNA helicase activity"/>
    <property type="evidence" value="ECO:0007669"/>
    <property type="project" value="TreeGrafter"/>
</dbReference>
<dbReference type="AlphaFoldDB" id="A0AAD1ELX5"/>
<evidence type="ECO:0000256" key="3">
    <source>
        <dbReference type="ARBA" id="ARBA00022806"/>
    </source>
</evidence>
<dbReference type="Pfam" id="PF00580">
    <property type="entry name" value="UvrD-helicase"/>
    <property type="match status" value="1"/>
</dbReference>
<accession>A0AAD1ELX5</accession>
<keyword evidence="4" id="KW-0067">ATP-binding</keyword>
<dbReference type="Proteomes" id="UP000283946">
    <property type="component" value="Chromosome"/>
</dbReference>
<dbReference type="InterPro" id="IPR000212">
    <property type="entry name" value="DNA_helicase_UvrD/REP"/>
</dbReference>
<dbReference type="Gene3D" id="3.40.50.300">
    <property type="entry name" value="P-loop containing nucleotide triphosphate hydrolases"/>
    <property type="match status" value="2"/>
</dbReference>
<dbReference type="KEGG" id="ria:C7V51_03050"/>
<sequence length="550" mass="60614">MWGWIPSGLRSSVARGRASASSLCAAVAAAVAVPAPAGTAHRRCMGRPSVRQIRGDTVVFTATDEQMAALHAYKTGENIIIKAGAGTGKTSTLQLLAHDQPQRRGLYLAFNKAIATEAAKKFQGTGVVSRTVHSLAYRDFGRPFQERLDGRYQFWTVKSEILGIRERFDLGEGVKPRFMSRQTIVRLVMETVDAFCKSAALEITATLVPVPEGLAFTDGPAGAALHMQEFIAGYARKAWEDLSTPAGQISYKHDYYLKRWQMSGPDLQTDFVLFDEAQDADEIMTDVVRKQTNTQVVAVGDENQGIYGWRGAVDSMNAFGGVRTHLTQSFRFGQAIADEANFWLDMLGSDMRLRGMAGAASSVWKSERQPEAILTRTNMGAIRAVIDSQERDVKVGIAGTTKAKELLFLGKAAMELREKGHTNHRDLDFFNSWQEVVDFANEDDVGDIAALVKVIDDYGPERIVEAVEATVPVEQARTVVSTMHVAKGLEFFHVKIGPDFYEPGKDDDGQQKPLTRAEARLLYVGVTRAQRHLDPHHIDWAKTFEGGITD</sequence>
<name>A0AAD1ELX5_9MICO</name>
<evidence type="ECO:0000313" key="7">
    <source>
        <dbReference type="Proteomes" id="UP000283946"/>
    </source>
</evidence>
<dbReference type="Gene3D" id="1.10.486.10">
    <property type="entry name" value="PCRA, domain 4"/>
    <property type="match status" value="1"/>
</dbReference>
<dbReference type="GO" id="GO:0005524">
    <property type="term" value="F:ATP binding"/>
    <property type="evidence" value="ECO:0007669"/>
    <property type="project" value="UniProtKB-KW"/>
</dbReference>
<evidence type="ECO:0000313" key="6">
    <source>
        <dbReference type="EMBL" id="AZZ54974.1"/>
    </source>
</evidence>
<keyword evidence="2" id="KW-0378">Hydrolase</keyword>
<evidence type="ECO:0000256" key="2">
    <source>
        <dbReference type="ARBA" id="ARBA00022801"/>
    </source>
</evidence>
<dbReference type="SUPFAM" id="SSF52540">
    <property type="entry name" value="P-loop containing nucleoside triphosphate hydrolases"/>
    <property type="match status" value="1"/>
</dbReference>
<dbReference type="GO" id="GO:0000725">
    <property type="term" value="P:recombinational repair"/>
    <property type="evidence" value="ECO:0007669"/>
    <property type="project" value="TreeGrafter"/>
</dbReference>
<reference evidence="6 7" key="1">
    <citation type="submission" date="2018-03" db="EMBL/GenBank/DDBJ databases">
        <title>Bacteriophage NCPPB3778 and a type I-E CRISPR drive the evolution of the US Biological Select Agent, Rathayibacter toxicus.</title>
        <authorList>
            <person name="Davis E.W.II."/>
            <person name="Tabima J.F."/>
            <person name="Weisberg A.J."/>
            <person name="Dantas Lopes L."/>
            <person name="Wiseman M.S."/>
            <person name="Wiseman M.S."/>
            <person name="Pupko T."/>
            <person name="Belcher M.S."/>
            <person name="Sechler A.J."/>
            <person name="Tancos M.A."/>
            <person name="Schroeder B.K."/>
            <person name="Murray T.D."/>
            <person name="Luster D.G."/>
            <person name="Schneider W.L."/>
            <person name="Rogers E."/>
            <person name="Andreote F.D."/>
            <person name="Grunwald N.J."/>
            <person name="Putnam M.L."/>
            <person name="Chang J.H."/>
        </authorList>
    </citation>
    <scope>NUCLEOTIDE SEQUENCE [LARGE SCALE GENOMIC DNA]</scope>
    <source>
        <strain evidence="6 7">NCCPB 2253</strain>
    </source>
</reference>
<feature type="domain" description="UvrD-like helicase ATP-binding" evidence="5">
    <location>
        <begin position="63"/>
        <end position="313"/>
    </location>
</feature>
<dbReference type="GO" id="GO:0003677">
    <property type="term" value="F:DNA binding"/>
    <property type="evidence" value="ECO:0007669"/>
    <property type="project" value="InterPro"/>
</dbReference>
<keyword evidence="1" id="KW-0547">Nucleotide-binding</keyword>
<evidence type="ECO:0000256" key="4">
    <source>
        <dbReference type="ARBA" id="ARBA00022840"/>
    </source>
</evidence>
<protein>
    <submittedName>
        <fullName evidence="6">ATP-dependent helicase</fullName>
    </submittedName>
</protein>